<gene>
    <name evidence="5" type="ORF">PV06_02635</name>
</gene>
<dbReference type="OrthoDB" id="2690153at2759"/>
<dbReference type="EMBL" id="KN847333">
    <property type="protein sequence ID" value="KIW47022.1"/>
    <property type="molecule type" value="Genomic_DNA"/>
</dbReference>
<dbReference type="GO" id="GO:0071949">
    <property type="term" value="F:FAD binding"/>
    <property type="evidence" value="ECO:0007669"/>
    <property type="project" value="InterPro"/>
</dbReference>
<dbReference type="STRING" id="215243.A0A0D2CB18"/>
<dbReference type="PANTHER" id="PTHR43004">
    <property type="entry name" value="TRK SYSTEM POTASSIUM UPTAKE PROTEIN"/>
    <property type="match status" value="1"/>
</dbReference>
<keyword evidence="3" id="KW-0560">Oxidoreductase</keyword>
<dbReference type="InterPro" id="IPR002938">
    <property type="entry name" value="FAD-bd"/>
</dbReference>
<dbReference type="PANTHER" id="PTHR43004:SF8">
    <property type="entry name" value="FAD-BINDING DOMAIN-CONTAINING PROTEIN-RELATED"/>
    <property type="match status" value="1"/>
</dbReference>
<evidence type="ECO:0000313" key="6">
    <source>
        <dbReference type="Proteomes" id="UP000053342"/>
    </source>
</evidence>
<keyword evidence="6" id="KW-1185">Reference proteome</keyword>
<evidence type="ECO:0000256" key="3">
    <source>
        <dbReference type="ARBA" id="ARBA00023002"/>
    </source>
</evidence>
<keyword evidence="1" id="KW-0285">Flavoprotein</keyword>
<dbReference type="InterPro" id="IPR036188">
    <property type="entry name" value="FAD/NAD-bd_sf"/>
</dbReference>
<protein>
    <recommendedName>
        <fullName evidence="4">FAD-binding domain-containing protein</fullName>
    </recommendedName>
</protein>
<dbReference type="Pfam" id="PF21274">
    <property type="entry name" value="Rng_hyd_C"/>
    <property type="match status" value="1"/>
</dbReference>
<dbReference type="AlphaFoldDB" id="A0A0D2CB18"/>
<keyword evidence="2" id="KW-0274">FAD</keyword>
<dbReference type="RefSeq" id="XP_016267238.1">
    <property type="nucleotide sequence ID" value="XM_016403341.1"/>
</dbReference>
<proteinExistence type="predicted"/>
<feature type="domain" description="FAD-binding" evidence="4">
    <location>
        <begin position="11"/>
        <end position="320"/>
    </location>
</feature>
<evidence type="ECO:0000259" key="4">
    <source>
        <dbReference type="Pfam" id="PF01494"/>
    </source>
</evidence>
<dbReference type="SUPFAM" id="SSF51905">
    <property type="entry name" value="FAD/NAD(P)-binding domain"/>
    <property type="match status" value="1"/>
</dbReference>
<evidence type="ECO:0000256" key="2">
    <source>
        <dbReference type="ARBA" id="ARBA00022827"/>
    </source>
</evidence>
<dbReference type="Gene3D" id="3.40.30.120">
    <property type="match status" value="1"/>
</dbReference>
<evidence type="ECO:0000313" key="5">
    <source>
        <dbReference type="EMBL" id="KIW47022.1"/>
    </source>
</evidence>
<dbReference type="Pfam" id="PF01494">
    <property type="entry name" value="FAD_binding_3"/>
    <property type="match status" value="1"/>
</dbReference>
<organism evidence="5 6">
    <name type="scientific">Exophiala oligosperma</name>
    <dbReference type="NCBI Taxonomy" id="215243"/>
    <lineage>
        <taxon>Eukaryota</taxon>
        <taxon>Fungi</taxon>
        <taxon>Dikarya</taxon>
        <taxon>Ascomycota</taxon>
        <taxon>Pezizomycotina</taxon>
        <taxon>Eurotiomycetes</taxon>
        <taxon>Chaetothyriomycetidae</taxon>
        <taxon>Chaetothyriales</taxon>
        <taxon>Herpotrichiellaceae</taxon>
        <taxon>Exophiala</taxon>
    </lineage>
</organism>
<sequence length="536" mass="60001">MECLRDLDPDVEKEIMKLGYTGPEKSHTRWCSTMAGREFGRIHSWGTGPERAGDFERCSPCVHVELPQTLAEPVLLRYATQHGFPCRFGTRLVSFDDSDPNFVMAEVEDRIFKTTHRIKAKYLYGADGANSVVVKQLQLPMQVEPSQGIALNVLLRADLSNLMKTRTGNLHYVIQPDAEMPDFAGWSIVRMVKPWYEWLVIMMFKPGCPAEFMPSRDQVMDQVKKVMGDPSIAVDILRVDKWIINETVAEKYSKGRVHCLGDAVHRHPPMNGLGSNTCIQDAANLAWKIALVEKGVATPSLLNTYSTERQAVGAGVVQRANASLREHFPVFEALGFLHPSVEDRIKDLAKLDEVSDRGRERRKALTDGMRAACHEFLAQGSDMGQRYESSAIFRDAGDSPPQLPADAVLYHEPHTYPGCRLPHAWLNTAVPTATQLSTLDLAGKGRFVLFTGHGGDAWRTAAKHVKKTLNLEIAVFFIGYGLEYEAVYGDWYKLREVEEDGCVLVRPDNFVAWRSLKMANNVSDKLVHVMKSILGS</sequence>
<dbReference type="Gene3D" id="3.30.9.10">
    <property type="entry name" value="D-Amino Acid Oxidase, subunit A, domain 2"/>
    <property type="match status" value="1"/>
</dbReference>
<dbReference type="InterPro" id="IPR050641">
    <property type="entry name" value="RIFMO-like"/>
</dbReference>
<dbReference type="VEuPathDB" id="FungiDB:PV06_02635"/>
<dbReference type="GeneID" id="27354709"/>
<evidence type="ECO:0000256" key="1">
    <source>
        <dbReference type="ARBA" id="ARBA00022630"/>
    </source>
</evidence>
<dbReference type="Proteomes" id="UP000053342">
    <property type="component" value="Unassembled WGS sequence"/>
</dbReference>
<dbReference type="PRINTS" id="PR00420">
    <property type="entry name" value="RNGMNOXGNASE"/>
</dbReference>
<reference evidence="5 6" key="1">
    <citation type="submission" date="2015-01" db="EMBL/GenBank/DDBJ databases">
        <title>The Genome Sequence of Exophiala oligosperma CBS72588.</title>
        <authorList>
            <consortium name="The Broad Institute Genomics Platform"/>
            <person name="Cuomo C."/>
            <person name="de Hoog S."/>
            <person name="Gorbushina A."/>
            <person name="Stielow B."/>
            <person name="Teixiera M."/>
            <person name="Abouelleil A."/>
            <person name="Chapman S.B."/>
            <person name="Priest M."/>
            <person name="Young S.K."/>
            <person name="Wortman J."/>
            <person name="Nusbaum C."/>
            <person name="Birren B."/>
        </authorList>
    </citation>
    <scope>NUCLEOTIDE SEQUENCE [LARGE SCALE GENOMIC DNA]</scope>
    <source>
        <strain evidence="5 6">CBS 72588</strain>
    </source>
</reference>
<accession>A0A0D2CB18</accession>
<dbReference type="GO" id="GO:0016709">
    <property type="term" value="F:oxidoreductase activity, acting on paired donors, with incorporation or reduction of molecular oxygen, NAD(P)H as one donor, and incorporation of one atom of oxygen"/>
    <property type="evidence" value="ECO:0007669"/>
    <property type="project" value="UniProtKB-ARBA"/>
</dbReference>
<dbReference type="Gene3D" id="3.50.50.60">
    <property type="entry name" value="FAD/NAD(P)-binding domain"/>
    <property type="match status" value="1"/>
</dbReference>
<name>A0A0D2CB18_9EURO</name>
<dbReference type="HOGENOM" id="CLU_009665_14_0_1"/>